<keyword evidence="4 6" id="KW-1133">Transmembrane helix</keyword>
<protein>
    <submittedName>
        <fullName evidence="8">Fluconazole resistance protein 1</fullName>
    </submittedName>
</protein>
<dbReference type="RefSeq" id="XP_003174338.1">
    <property type="nucleotide sequence ID" value="XM_003174290.1"/>
</dbReference>
<dbReference type="SUPFAM" id="SSF103473">
    <property type="entry name" value="MFS general substrate transporter"/>
    <property type="match status" value="1"/>
</dbReference>
<dbReference type="InterPro" id="IPR020846">
    <property type="entry name" value="MFS_dom"/>
</dbReference>
<dbReference type="PROSITE" id="PS50850">
    <property type="entry name" value="MFS"/>
    <property type="match status" value="1"/>
</dbReference>
<keyword evidence="9" id="KW-1185">Reference proteome</keyword>
<dbReference type="FunFam" id="1.20.1250.20:FF:000011">
    <property type="entry name" value="MFS multidrug transporter, putative"/>
    <property type="match status" value="1"/>
</dbReference>
<feature type="transmembrane region" description="Helical" evidence="6">
    <location>
        <begin position="197"/>
        <end position="215"/>
    </location>
</feature>
<dbReference type="OrthoDB" id="5296287at2759"/>
<feature type="transmembrane region" description="Helical" evidence="6">
    <location>
        <begin position="406"/>
        <end position="427"/>
    </location>
</feature>
<sequence length="510" mass="55846">MGAAETAMDTRPVELCSSTKDAVAPEAPLELDNTNIEAVPVSQKAELLLVDWDGPDDPQNPLNWTKTKKWLNIILVAYITFVTSYGSTILAPGVPALLQEFGVTNNSLASFVVSIYILGFCVGPLFLAPLSELYGRLPIIQLSNVFFLVFSIACAVSTNIGMFIFFRLMQGISACPPLTLGGGLISDLMVPTERGRALSIWAMGPLLGPVIGPVIGGYMNETIGWRWTFWFTAIMTGVSILASVAILRETYAPTLLARKCACLRKQTGNPEYKSKFDKGLSAGYLFKQAIIRPTKMLILSPIVLVLAIHMSIIYSYLYFMFTTFTFVFKDHYNFNSGEAGLAYLGLGTGFVVGQFSVGYSSDLYVRKKSNMTGVMKPEYRLPPLVISAFLIPIGLIWYGWTAEKQVHWIVPIIGTAFIGIGTMCAFLPIQIYLIDTFGIYAASALATNTVVRSLFGAVLPLAGPPLFKRLGLGWGNSLLAFIALSLSPAAFFLLKYGEYIRTHPKFQVKL</sequence>
<dbReference type="GO" id="GO:0016020">
    <property type="term" value="C:membrane"/>
    <property type="evidence" value="ECO:0007669"/>
    <property type="project" value="UniProtKB-SubCell"/>
</dbReference>
<feature type="transmembrane region" description="Helical" evidence="6">
    <location>
        <begin position="227"/>
        <end position="247"/>
    </location>
</feature>
<keyword evidence="5 6" id="KW-0472">Membrane</keyword>
<gene>
    <name evidence="8" type="ORF">MGYG_04516</name>
</gene>
<name>E4UTG3_ARTGP</name>
<dbReference type="InParanoid" id="E4UTG3"/>
<dbReference type="PANTHER" id="PTHR23502">
    <property type="entry name" value="MAJOR FACILITATOR SUPERFAMILY"/>
    <property type="match status" value="1"/>
</dbReference>
<evidence type="ECO:0000259" key="7">
    <source>
        <dbReference type="PROSITE" id="PS50850"/>
    </source>
</evidence>
<dbReference type="PANTHER" id="PTHR23502:SF68">
    <property type="entry name" value="MULTIDRUG TRANSPORTER, PUTATIVE (AFU_ORTHOLOGUE AFUA_3G01120)-RELATED"/>
    <property type="match status" value="1"/>
</dbReference>
<keyword evidence="3 6" id="KW-0812">Transmembrane</keyword>
<feature type="transmembrane region" description="Helical" evidence="6">
    <location>
        <begin position="381"/>
        <end position="400"/>
    </location>
</feature>
<dbReference type="STRING" id="535722.E4UTG3"/>
<comment type="similarity">
    <text evidence="2">Belongs to the major facilitator superfamily.</text>
</comment>
<dbReference type="AlphaFoldDB" id="E4UTG3"/>
<evidence type="ECO:0000256" key="2">
    <source>
        <dbReference type="ARBA" id="ARBA00008335"/>
    </source>
</evidence>
<feature type="transmembrane region" description="Helical" evidence="6">
    <location>
        <begin position="474"/>
        <end position="494"/>
    </location>
</feature>
<accession>E4UTG3</accession>
<evidence type="ECO:0000256" key="3">
    <source>
        <dbReference type="ARBA" id="ARBA00022692"/>
    </source>
</evidence>
<dbReference type="CDD" id="cd17323">
    <property type="entry name" value="MFS_Tpo1_MDR_like"/>
    <property type="match status" value="1"/>
</dbReference>
<evidence type="ECO:0000256" key="4">
    <source>
        <dbReference type="ARBA" id="ARBA00022989"/>
    </source>
</evidence>
<feature type="transmembrane region" description="Helical" evidence="6">
    <location>
        <begin position="171"/>
        <end position="190"/>
    </location>
</feature>
<organism evidence="9">
    <name type="scientific">Arthroderma gypseum (strain ATCC MYA-4604 / CBS 118893)</name>
    <name type="common">Microsporum gypseum</name>
    <dbReference type="NCBI Taxonomy" id="535722"/>
    <lineage>
        <taxon>Eukaryota</taxon>
        <taxon>Fungi</taxon>
        <taxon>Dikarya</taxon>
        <taxon>Ascomycota</taxon>
        <taxon>Pezizomycotina</taxon>
        <taxon>Eurotiomycetes</taxon>
        <taxon>Eurotiomycetidae</taxon>
        <taxon>Onygenales</taxon>
        <taxon>Arthrodermataceae</taxon>
        <taxon>Nannizzia</taxon>
    </lineage>
</organism>
<dbReference type="Proteomes" id="UP000002669">
    <property type="component" value="Unassembled WGS sequence"/>
</dbReference>
<feature type="transmembrane region" description="Helical" evidence="6">
    <location>
        <begin position="297"/>
        <end position="321"/>
    </location>
</feature>
<dbReference type="Pfam" id="PF07690">
    <property type="entry name" value="MFS_1"/>
    <property type="match status" value="1"/>
</dbReference>
<dbReference type="InterPro" id="IPR011701">
    <property type="entry name" value="MFS"/>
</dbReference>
<dbReference type="GeneID" id="10029631"/>
<reference evidence="9" key="1">
    <citation type="journal article" date="2012" name="MBio">
        <title>Comparative genome analysis of Trichophyton rubrum and related dermatophytes reveals candidate genes involved in infection.</title>
        <authorList>
            <person name="Martinez D.A."/>
            <person name="Oliver B.G."/>
            <person name="Graeser Y."/>
            <person name="Goldberg J.M."/>
            <person name="Li W."/>
            <person name="Martinez-Rossi N.M."/>
            <person name="Monod M."/>
            <person name="Shelest E."/>
            <person name="Barton R.C."/>
            <person name="Birch E."/>
            <person name="Brakhage A.A."/>
            <person name="Chen Z."/>
            <person name="Gurr S.J."/>
            <person name="Heiman D."/>
            <person name="Heitman J."/>
            <person name="Kosti I."/>
            <person name="Rossi A."/>
            <person name="Saif S."/>
            <person name="Samalova M."/>
            <person name="Saunders C.W."/>
            <person name="Shea T."/>
            <person name="Summerbell R.C."/>
            <person name="Xu J."/>
            <person name="Young S."/>
            <person name="Zeng Q."/>
            <person name="Birren B.W."/>
            <person name="Cuomo C.A."/>
            <person name="White T.C."/>
        </authorList>
    </citation>
    <scope>NUCLEOTIDE SEQUENCE [LARGE SCALE GENOMIC DNA]</scope>
    <source>
        <strain evidence="9">ATCC MYA-4604 / CBS 118893</strain>
    </source>
</reference>
<dbReference type="GO" id="GO:0022857">
    <property type="term" value="F:transmembrane transporter activity"/>
    <property type="evidence" value="ECO:0007669"/>
    <property type="project" value="InterPro"/>
</dbReference>
<feature type="transmembrane region" description="Helical" evidence="6">
    <location>
        <begin position="111"/>
        <end position="130"/>
    </location>
</feature>
<feature type="transmembrane region" description="Helical" evidence="6">
    <location>
        <begin position="439"/>
        <end position="462"/>
    </location>
</feature>
<dbReference type="HOGENOM" id="CLU_008455_1_1_1"/>
<feature type="transmembrane region" description="Helical" evidence="6">
    <location>
        <begin position="142"/>
        <end position="165"/>
    </location>
</feature>
<feature type="transmembrane region" description="Helical" evidence="6">
    <location>
        <begin position="341"/>
        <end position="360"/>
    </location>
</feature>
<dbReference type="eggNOG" id="KOG0255">
    <property type="taxonomic scope" value="Eukaryota"/>
</dbReference>
<evidence type="ECO:0000313" key="8">
    <source>
        <dbReference type="EMBL" id="EFR01508.1"/>
    </source>
</evidence>
<evidence type="ECO:0000256" key="1">
    <source>
        <dbReference type="ARBA" id="ARBA00004141"/>
    </source>
</evidence>
<evidence type="ECO:0000256" key="6">
    <source>
        <dbReference type="SAM" id="Phobius"/>
    </source>
</evidence>
<dbReference type="Gene3D" id="1.20.1250.20">
    <property type="entry name" value="MFS general substrate transporter like domains"/>
    <property type="match status" value="1"/>
</dbReference>
<dbReference type="EMBL" id="DS989824">
    <property type="protein sequence ID" value="EFR01508.1"/>
    <property type="molecule type" value="Genomic_DNA"/>
</dbReference>
<comment type="subcellular location">
    <subcellularLocation>
        <location evidence="1">Membrane</location>
        <topology evidence="1">Multi-pass membrane protein</topology>
    </subcellularLocation>
</comment>
<evidence type="ECO:0000313" key="9">
    <source>
        <dbReference type="Proteomes" id="UP000002669"/>
    </source>
</evidence>
<feature type="domain" description="Major facilitator superfamily (MFS) profile" evidence="7">
    <location>
        <begin position="72"/>
        <end position="500"/>
    </location>
</feature>
<proteinExistence type="inferred from homology"/>
<dbReference type="OMA" id="MCAFLPI"/>
<dbReference type="InterPro" id="IPR036259">
    <property type="entry name" value="MFS_trans_sf"/>
</dbReference>
<dbReference type="VEuPathDB" id="FungiDB:MGYG_04516"/>
<feature type="transmembrane region" description="Helical" evidence="6">
    <location>
        <begin position="70"/>
        <end position="91"/>
    </location>
</feature>
<evidence type="ECO:0000256" key="5">
    <source>
        <dbReference type="ARBA" id="ARBA00023136"/>
    </source>
</evidence>